<dbReference type="SUPFAM" id="SSF53756">
    <property type="entry name" value="UDP-Glycosyltransferase/glycogen phosphorylase"/>
    <property type="match status" value="1"/>
</dbReference>
<dbReference type="PANTHER" id="PTHR46401:SF2">
    <property type="entry name" value="GLYCOSYLTRANSFERASE WBBK-RELATED"/>
    <property type="match status" value="1"/>
</dbReference>
<evidence type="ECO:0000256" key="1">
    <source>
        <dbReference type="ARBA" id="ARBA00022679"/>
    </source>
</evidence>
<evidence type="ECO:0000313" key="4">
    <source>
        <dbReference type="Proteomes" id="UP001236500"/>
    </source>
</evidence>
<dbReference type="Gene3D" id="3.40.50.2000">
    <property type="entry name" value="Glycogen Phosphorylase B"/>
    <property type="match status" value="1"/>
</dbReference>
<evidence type="ECO:0000313" key="3">
    <source>
        <dbReference type="EMBL" id="WGL17753.1"/>
    </source>
</evidence>
<organism evidence="3 4">
    <name type="scientific">Microbulbifer bruguierae</name>
    <dbReference type="NCBI Taxonomy" id="3029061"/>
    <lineage>
        <taxon>Bacteria</taxon>
        <taxon>Pseudomonadati</taxon>
        <taxon>Pseudomonadota</taxon>
        <taxon>Gammaproteobacteria</taxon>
        <taxon>Cellvibrionales</taxon>
        <taxon>Microbulbiferaceae</taxon>
        <taxon>Microbulbifer</taxon>
    </lineage>
</organism>
<evidence type="ECO:0000259" key="2">
    <source>
        <dbReference type="Pfam" id="PF00534"/>
    </source>
</evidence>
<dbReference type="RefSeq" id="WP_280321657.1">
    <property type="nucleotide sequence ID" value="NZ_CP118605.1"/>
</dbReference>
<gene>
    <name evidence="3" type="ORF">PVT68_05525</name>
</gene>
<proteinExistence type="predicted"/>
<name>A0ABY8NFP3_9GAMM</name>
<keyword evidence="1" id="KW-0808">Transferase</keyword>
<dbReference type="Proteomes" id="UP001236500">
    <property type="component" value="Chromosome"/>
</dbReference>
<feature type="domain" description="Glycosyl transferase family 1" evidence="2">
    <location>
        <begin position="241"/>
        <end position="334"/>
    </location>
</feature>
<dbReference type="InterPro" id="IPR001296">
    <property type="entry name" value="Glyco_trans_1"/>
</dbReference>
<sequence>MSNLKFQGSEFESQPFEMSEHTEPVFYYLIPDAYKKDFSLTPLLRSIKRGQGWRHIRKRWIRKHKAIGGVKVMYQHCQMLRERGFKAELVVLGKYRGNFFGFDITPLSPAQLERRLRPNDVLVCPELIPYLGLKFDSCKRVLFVQNWRHIYRHLEPGDEHSSYVDLGYDYVLSCSNYISKLLSREPSDRVQQVTNFIDLSRFHPEPAKRINGRIMALPRKNPRDLAAIMAILHAEGFEFELIDGVSEAEIINAYQRADVFLATGYPEGFGLPPLEAMACGAAVVGFTGGGADEFMFHEETALVAEDGDIESAVTHLRRILEDTALKERVREAGTRKARHYHQNASCEQLVAFRRLFDERAIDMAHE</sequence>
<accession>A0ABY8NFP3</accession>
<dbReference type="CDD" id="cd03801">
    <property type="entry name" value="GT4_PimA-like"/>
    <property type="match status" value="1"/>
</dbReference>
<protein>
    <submittedName>
        <fullName evidence="3">Glycosyltransferase family 4 protein</fullName>
    </submittedName>
</protein>
<reference evidence="3 4" key="1">
    <citation type="submission" date="2023-02" db="EMBL/GenBank/DDBJ databases">
        <title>Description and genomic characterization of Microbulbifer bruguierae sp. nov., isolated from the sediment of mangrove plant Bruguiera sexangula.</title>
        <authorList>
            <person name="Long M."/>
        </authorList>
    </citation>
    <scope>NUCLEOTIDE SEQUENCE [LARGE SCALE GENOMIC DNA]</scope>
    <source>
        <strain evidence="3 4">H12</strain>
    </source>
</reference>
<keyword evidence="4" id="KW-1185">Reference proteome</keyword>
<dbReference type="EMBL" id="CP118605">
    <property type="protein sequence ID" value="WGL17753.1"/>
    <property type="molecule type" value="Genomic_DNA"/>
</dbReference>
<dbReference type="Pfam" id="PF00534">
    <property type="entry name" value="Glycos_transf_1"/>
    <property type="match status" value="1"/>
</dbReference>
<dbReference type="PANTHER" id="PTHR46401">
    <property type="entry name" value="GLYCOSYLTRANSFERASE WBBK-RELATED"/>
    <property type="match status" value="1"/>
</dbReference>